<dbReference type="Proteomes" id="UP000191024">
    <property type="component" value="Chromosome F"/>
</dbReference>
<feature type="compositionally biased region" description="Polar residues" evidence="1">
    <location>
        <begin position="470"/>
        <end position="488"/>
    </location>
</feature>
<reference evidence="3" key="1">
    <citation type="submission" date="2016-03" db="EMBL/GenBank/DDBJ databases">
        <authorList>
            <person name="Devillers H."/>
        </authorList>
    </citation>
    <scope>NUCLEOTIDE SEQUENCE [LARGE SCALE GENOMIC DNA]</scope>
</reference>
<feature type="compositionally biased region" description="Low complexity" evidence="1">
    <location>
        <begin position="508"/>
        <end position="525"/>
    </location>
</feature>
<feature type="region of interest" description="Disordered" evidence="1">
    <location>
        <begin position="38"/>
        <end position="67"/>
    </location>
</feature>
<feature type="compositionally biased region" description="Polar residues" evidence="1">
    <location>
        <begin position="39"/>
        <end position="67"/>
    </location>
</feature>
<feature type="region of interest" description="Disordered" evidence="1">
    <location>
        <begin position="580"/>
        <end position="604"/>
    </location>
</feature>
<protein>
    <submittedName>
        <fullName evidence="2">LAMI_0F06304g1_1</fullName>
    </submittedName>
</protein>
<feature type="compositionally biased region" description="Polar residues" evidence="1">
    <location>
        <begin position="580"/>
        <end position="591"/>
    </location>
</feature>
<accession>A0A1G4JYW7</accession>
<dbReference type="AlphaFoldDB" id="A0A1G4JYW7"/>
<evidence type="ECO:0000256" key="1">
    <source>
        <dbReference type="SAM" id="MobiDB-lite"/>
    </source>
</evidence>
<dbReference type="STRING" id="1230905.A0A1G4JYW7"/>
<keyword evidence="3" id="KW-1185">Reference proteome</keyword>
<feature type="region of interest" description="Disordered" evidence="1">
    <location>
        <begin position="456"/>
        <end position="568"/>
    </location>
</feature>
<evidence type="ECO:0000313" key="3">
    <source>
        <dbReference type="Proteomes" id="UP000191024"/>
    </source>
</evidence>
<feature type="compositionally biased region" description="Polar residues" evidence="1">
    <location>
        <begin position="529"/>
        <end position="538"/>
    </location>
</feature>
<evidence type="ECO:0000313" key="2">
    <source>
        <dbReference type="EMBL" id="SCU96366.1"/>
    </source>
</evidence>
<proteinExistence type="predicted"/>
<organism evidence="2 3">
    <name type="scientific">Lachancea mirantina</name>
    <dbReference type="NCBI Taxonomy" id="1230905"/>
    <lineage>
        <taxon>Eukaryota</taxon>
        <taxon>Fungi</taxon>
        <taxon>Dikarya</taxon>
        <taxon>Ascomycota</taxon>
        <taxon>Saccharomycotina</taxon>
        <taxon>Saccharomycetes</taxon>
        <taxon>Saccharomycetales</taxon>
        <taxon>Saccharomycetaceae</taxon>
        <taxon>Lachancea</taxon>
    </lineage>
</organism>
<gene>
    <name evidence="2" type="ORF">LAMI_0F06304G</name>
</gene>
<dbReference type="EMBL" id="LT598467">
    <property type="protein sequence ID" value="SCU96366.1"/>
    <property type="molecule type" value="Genomic_DNA"/>
</dbReference>
<sequence>MSYDWLNVPGIVINNEDSNLGAQPPPMVSFNFGEREHTSNANNAYNNQPKLQHGIRTNSGSSVSADNINRYPETLLSTQPGHERRSASETELSKYAETQEDLQVPLSLSRSQLTKEEIRTYLRWYNYIASRKGSKLISLEDVFRFLSNFPLNEIIKTRIEHIFKSCRGALNIGRFFAVLRLVSRALTKGVLPTRSMLRESAPIPKPKSILAQGNNEVYEEVDETPRGEKPEIDFDSFAALLLTGQKKKRLRRRIINYDKRSKSVRFSDKLVTFQDEMVKPEFVANHEAAVNGEDEGHDDDPSEGAPLDLSLPMDQLLKKIASRKKKNDALVEKLPSEQEPETQEEREVLEGMKESLNHFHQIQNVDNVSRSGITAQINNAQATANHLNVNQTLLEPLKPTATGSANHLFRSNSQPANVQQKQFPLQEQSGQVPVVPNTIEPLRPTATGSANYMMRRHQNLPPPQSLPAGNATTNVHNLFLSPDSNYVSSPRLGEPAGHSGTASDYFQNLLSHSPSPNNSSASLRPENYGISSQANGSSLRPPPPHPFHQRPMSVSPQPTPGGYPNFFQQMSASYTNMPVFQHQDMSPSPVHQISPAPPLHSQQGNILGDLRALKEQVDQLQNNYNR</sequence>
<dbReference type="OrthoDB" id="2553626at2759"/>
<name>A0A1G4JYW7_9SACH</name>